<accession>A0A7W5Y223</accession>
<dbReference type="Proteomes" id="UP000541425">
    <property type="component" value="Unassembled WGS sequence"/>
</dbReference>
<reference evidence="3 4" key="1">
    <citation type="submission" date="2020-08" db="EMBL/GenBank/DDBJ databases">
        <title>Genomic Encyclopedia of Type Strains, Phase IV (KMG-IV): sequencing the most valuable type-strain genomes for metagenomic binning, comparative biology and taxonomic classification.</title>
        <authorList>
            <person name="Goeker M."/>
        </authorList>
    </citation>
    <scope>NUCLEOTIDE SEQUENCE [LARGE SCALE GENOMIC DNA]</scope>
    <source>
        <strain evidence="3 4">DSM 22548</strain>
    </source>
</reference>
<dbReference type="InterPro" id="IPR043781">
    <property type="entry name" value="DUF5723"/>
</dbReference>
<feature type="domain" description="DUF5723" evidence="2">
    <location>
        <begin position="43"/>
        <end position="435"/>
    </location>
</feature>
<protein>
    <recommendedName>
        <fullName evidence="2">DUF5723 domain-containing protein</fullName>
    </recommendedName>
</protein>
<evidence type="ECO:0000313" key="4">
    <source>
        <dbReference type="Proteomes" id="UP000541425"/>
    </source>
</evidence>
<evidence type="ECO:0000313" key="3">
    <source>
        <dbReference type="EMBL" id="MBB3703330.1"/>
    </source>
</evidence>
<comment type="caution">
    <text evidence="3">The sequence shown here is derived from an EMBL/GenBank/DDBJ whole genome shotgun (WGS) entry which is preliminary data.</text>
</comment>
<sequence>MKKIIQNTVVVLTMALATSPVLAQEFRSSYFMQTSNFRHQMNPALLDSAYMSLPFFGQFNVGTTGNMGLEKFVYKLSGNPKYDQTTFMSPTVSSSEFLGKLKSKNRADVYVNYNLFSVGFKAFQGLNLVELNARSNTNVRLPYELFEFMKTTGAKEHYQLKDIGLRSQTYLEFALGHTRKVNKQLTVGGKMKFLLGAAYADLNVEQLDVTMNGDMWRIQGQAELNTAVLKSQFSYKEGKNDPKTGRKRVEGLDDVSFSLPGFGMAFDLGAVYKINEDWTVSAGLTDLGFISWSKTKRATSAGDYTFAGFNKIKVEGSEAGSKKLGDQFEDLGDDLGDMFALYDDGEKGKTQALAATLNLGAEYTLPSYRPLRFGFLFTSRIHGAYSYHQGMFSVNIRPVKAIEASLNTTVSSSGWMAGAAVSFKAPHFNFYVGADRFLGKLSKQYIPLSNFNSNITFGMTIPF</sequence>
<dbReference type="Pfam" id="PF18990">
    <property type="entry name" value="DUF5723"/>
    <property type="match status" value="1"/>
</dbReference>
<dbReference type="EMBL" id="JACICA010000011">
    <property type="protein sequence ID" value="MBB3703330.1"/>
    <property type="molecule type" value="Genomic_DNA"/>
</dbReference>
<feature type="signal peptide" evidence="1">
    <location>
        <begin position="1"/>
        <end position="23"/>
    </location>
</feature>
<feature type="chain" id="PRO_5031296056" description="DUF5723 domain-containing protein" evidence="1">
    <location>
        <begin position="24"/>
        <end position="463"/>
    </location>
</feature>
<name>A0A7W5Y223_9BACT</name>
<keyword evidence="1" id="KW-0732">Signal</keyword>
<dbReference type="RefSeq" id="WP_183697632.1">
    <property type="nucleotide sequence ID" value="NZ_JACICA010000011.1"/>
</dbReference>
<evidence type="ECO:0000259" key="2">
    <source>
        <dbReference type="Pfam" id="PF18990"/>
    </source>
</evidence>
<evidence type="ECO:0000256" key="1">
    <source>
        <dbReference type="SAM" id="SignalP"/>
    </source>
</evidence>
<dbReference type="AlphaFoldDB" id="A0A7W5Y223"/>
<gene>
    <name evidence="3" type="ORF">FHS60_001812</name>
</gene>
<proteinExistence type="predicted"/>
<organism evidence="3 4">
    <name type="scientific">Alloprevotella rava</name>
    <dbReference type="NCBI Taxonomy" id="671218"/>
    <lineage>
        <taxon>Bacteria</taxon>
        <taxon>Pseudomonadati</taxon>
        <taxon>Bacteroidota</taxon>
        <taxon>Bacteroidia</taxon>
        <taxon>Bacteroidales</taxon>
        <taxon>Prevotellaceae</taxon>
        <taxon>Alloprevotella</taxon>
    </lineage>
</organism>